<dbReference type="InterPro" id="IPR029044">
    <property type="entry name" value="Nucleotide-diphossugar_trans"/>
</dbReference>
<dbReference type="PaxDb" id="882-DVU_0552"/>
<dbReference type="OrthoDB" id="5379872at2"/>
<name>Q72EM5_NITV2</name>
<dbReference type="Pfam" id="PF00535">
    <property type="entry name" value="Glycos_transf_2"/>
    <property type="match status" value="1"/>
</dbReference>
<evidence type="ECO:0000313" key="2">
    <source>
        <dbReference type="EMBL" id="AAS95034.1"/>
    </source>
</evidence>
<dbReference type="PANTHER" id="PTHR22916">
    <property type="entry name" value="GLYCOSYLTRANSFERASE"/>
    <property type="match status" value="1"/>
</dbReference>
<dbReference type="EMBL" id="AE017285">
    <property type="protein sequence ID" value="AAS95034.1"/>
    <property type="molecule type" value="Genomic_DNA"/>
</dbReference>
<evidence type="ECO:0000313" key="3">
    <source>
        <dbReference type="Proteomes" id="UP000002194"/>
    </source>
</evidence>
<feature type="domain" description="Glycosyltransferase 2-like" evidence="1">
    <location>
        <begin position="4"/>
        <end position="126"/>
    </location>
</feature>
<dbReference type="CAZy" id="GT2">
    <property type="family name" value="Glycosyltransferase Family 2"/>
</dbReference>
<dbReference type="AlphaFoldDB" id="Q72EM5"/>
<dbReference type="eggNOG" id="COG1216">
    <property type="taxonomic scope" value="Bacteria"/>
</dbReference>
<dbReference type="STRING" id="882.DVU_0552"/>
<dbReference type="RefSeq" id="WP_010937858.1">
    <property type="nucleotide sequence ID" value="NC_002937.3"/>
</dbReference>
<organism evidence="2 3">
    <name type="scientific">Nitratidesulfovibrio vulgaris (strain ATCC 29579 / DSM 644 / CCUG 34227 / NCIMB 8303 / VKM B-1760 / Hildenborough)</name>
    <name type="common">Desulfovibrio vulgaris</name>
    <dbReference type="NCBI Taxonomy" id="882"/>
    <lineage>
        <taxon>Bacteria</taxon>
        <taxon>Pseudomonadati</taxon>
        <taxon>Thermodesulfobacteriota</taxon>
        <taxon>Desulfovibrionia</taxon>
        <taxon>Desulfovibrionales</taxon>
        <taxon>Desulfovibrionaceae</taxon>
        <taxon>Nitratidesulfovibrio</taxon>
    </lineage>
</organism>
<sequence>MLVTVMIPTYNQKDYVGSAIESALAQTYADLEIVVADDASPDPGVAKVLERYRNHPKVRLYRNAQNLGRVANYRKTLYERARGEWVINLDGDDYLVDPCFVEDAVGVVKKHPDIVAVLGGRKVLQASGTHKVQQANVCLSGRVAPRDVFSGILDGTLFPYHNATLYSRTHALAIGFYEQDIVSSDLESFLRLFARGAVGVLPRIVGVWREHSGNTSGTMAFSDYLANIQVFESVMHTAEEPDIAVKSSFLKSWSSRYAYSKGKDYAYRLLKDSDSPSLCFGYLKRLSKVSSVAALRILIQPKVLFNLLARALPSQISRCFR</sequence>
<dbReference type="Proteomes" id="UP000002194">
    <property type="component" value="Chromosome"/>
</dbReference>
<accession>Q72EM5</accession>
<evidence type="ECO:0000259" key="1">
    <source>
        <dbReference type="Pfam" id="PF00535"/>
    </source>
</evidence>
<dbReference type="PhylomeDB" id="Q72EM5"/>
<keyword evidence="3" id="KW-1185">Reference proteome</keyword>
<dbReference type="SMR" id="Q72EM5"/>
<dbReference type="GO" id="GO:0016758">
    <property type="term" value="F:hexosyltransferase activity"/>
    <property type="evidence" value="ECO:0007669"/>
    <property type="project" value="UniProtKB-ARBA"/>
</dbReference>
<dbReference type="SUPFAM" id="SSF53448">
    <property type="entry name" value="Nucleotide-diphospho-sugar transferases"/>
    <property type="match status" value="1"/>
</dbReference>
<protein>
    <recommendedName>
        <fullName evidence="1">Glycosyltransferase 2-like domain-containing protein</fullName>
    </recommendedName>
</protein>
<gene>
    <name evidence="2" type="ordered locus">DVU_0552</name>
</gene>
<dbReference type="HOGENOM" id="CLU_025996_0_0_7"/>
<dbReference type="EnsemblBacteria" id="AAS95034">
    <property type="protein sequence ID" value="AAS95034"/>
    <property type="gene ID" value="DVU_0552"/>
</dbReference>
<proteinExistence type="predicted"/>
<dbReference type="KEGG" id="dvu:DVU_0552"/>
<reference evidence="2 3" key="1">
    <citation type="journal article" date="2004" name="Nat. Biotechnol.">
        <title>The genome sequence of the anaerobic, sulfate-reducing bacterium Desulfovibrio vulgaris Hildenborough.</title>
        <authorList>
            <person name="Heidelberg J.F."/>
            <person name="Seshadri R."/>
            <person name="Haveman S.A."/>
            <person name="Hemme C.L."/>
            <person name="Paulsen I.T."/>
            <person name="Kolonay J.F."/>
            <person name="Eisen J.A."/>
            <person name="Ward N."/>
            <person name="Methe B."/>
            <person name="Brinkac L.M."/>
            <person name="Daugherty S.C."/>
            <person name="Deboy R.T."/>
            <person name="Dodson R.J."/>
            <person name="Durkin A.S."/>
            <person name="Madupu R."/>
            <person name="Nelson W.C."/>
            <person name="Sullivan S.A."/>
            <person name="Fouts D."/>
            <person name="Haft D.H."/>
            <person name="Selengut J."/>
            <person name="Peterson J.D."/>
            <person name="Davidsen T.M."/>
            <person name="Zafar N."/>
            <person name="Zhou L."/>
            <person name="Radune D."/>
            <person name="Dimitrov G."/>
            <person name="Hance M."/>
            <person name="Tran K."/>
            <person name="Khouri H."/>
            <person name="Gill J."/>
            <person name="Utterback T.R."/>
            <person name="Feldblyum T.V."/>
            <person name="Wall J.D."/>
            <person name="Voordouw G."/>
            <person name="Fraser C.M."/>
        </authorList>
    </citation>
    <scope>NUCLEOTIDE SEQUENCE [LARGE SCALE GENOMIC DNA]</scope>
    <source>
        <strain evidence="3">ATCC 29579 / DSM 644 / NCIMB 8303 / VKM B-1760 / Hildenborough</strain>
    </source>
</reference>
<dbReference type="Gene3D" id="3.90.550.10">
    <property type="entry name" value="Spore Coat Polysaccharide Biosynthesis Protein SpsA, Chain A"/>
    <property type="match status" value="1"/>
</dbReference>
<dbReference type="InterPro" id="IPR001173">
    <property type="entry name" value="Glyco_trans_2-like"/>
</dbReference>
<dbReference type="CDD" id="cd00761">
    <property type="entry name" value="Glyco_tranf_GTA_type"/>
    <property type="match status" value="1"/>
</dbReference>